<accession>Q97G41</accession>
<dbReference type="EMBL" id="AE001437">
    <property type="protein sequence ID" value="AAK80482.1"/>
    <property type="molecule type" value="Genomic_DNA"/>
</dbReference>
<feature type="domain" description="N-acetyltransferase" evidence="1">
    <location>
        <begin position="8"/>
        <end position="165"/>
    </location>
</feature>
<keyword evidence="3" id="KW-1185">Reference proteome</keyword>
<dbReference type="Gene3D" id="3.40.630.30">
    <property type="match status" value="1"/>
</dbReference>
<dbReference type="AlphaFoldDB" id="Q97G41"/>
<dbReference type="RefSeq" id="WP_010965823.1">
    <property type="nucleotide sequence ID" value="NC_003030.1"/>
</dbReference>
<dbReference type="SMR" id="Q97G41"/>
<dbReference type="OrthoDB" id="9775557at2"/>
<reference evidence="2 3" key="1">
    <citation type="journal article" date="2001" name="J. Bacteriol.">
        <title>Genome sequence and comparative analysis of the solvent-producing bacterium Clostridium acetobutylicum.</title>
        <authorList>
            <person name="Nolling J."/>
            <person name="Breton G."/>
            <person name="Omelchenko M.V."/>
            <person name="Makarova K.S."/>
            <person name="Zeng Q."/>
            <person name="Gibson R."/>
            <person name="Lee H.M."/>
            <person name="Dubois J."/>
            <person name="Qiu D."/>
            <person name="Hitti J."/>
            <person name="Wolf Y.I."/>
            <person name="Tatusov R.L."/>
            <person name="Sabathe F."/>
            <person name="Doucette-Stamm L."/>
            <person name="Soucaille P."/>
            <person name="Daly M.J."/>
            <person name="Bennett G.N."/>
            <person name="Koonin E.V."/>
            <person name="Smith D.R."/>
        </authorList>
    </citation>
    <scope>NUCLEOTIDE SEQUENCE [LARGE SCALE GENOMIC DNA]</scope>
    <source>
        <strain evidence="3">ATCC 824 / DSM 792 / JCM 1419 / LMG 5710 / VKM B-1787</strain>
    </source>
</reference>
<dbReference type="CDD" id="cd04301">
    <property type="entry name" value="NAT_SF"/>
    <property type="match status" value="1"/>
</dbReference>
<dbReference type="GO" id="GO:0016747">
    <property type="term" value="F:acyltransferase activity, transferring groups other than amino-acyl groups"/>
    <property type="evidence" value="ECO:0007669"/>
    <property type="project" value="InterPro"/>
</dbReference>
<dbReference type="STRING" id="272562.CA_C2530"/>
<name>Q97G41_CLOAB</name>
<dbReference type="PATRIC" id="fig|272562.8.peg.2723"/>
<dbReference type="HOGENOM" id="CLU_099453_2_0_9"/>
<proteinExistence type="predicted"/>
<protein>
    <submittedName>
        <fullName evidence="2">Predicted N-acetyltransferase</fullName>
    </submittedName>
</protein>
<dbReference type="PROSITE" id="PS51186">
    <property type="entry name" value="GNAT"/>
    <property type="match status" value="1"/>
</dbReference>
<organism evidence="2 3">
    <name type="scientific">Clostridium acetobutylicum (strain ATCC 824 / DSM 792 / JCM 1419 / IAM 19013 / LMG 5710 / NBRC 13948 / NRRL B-527 / VKM B-1787 / 2291 / W)</name>
    <dbReference type="NCBI Taxonomy" id="272562"/>
    <lineage>
        <taxon>Bacteria</taxon>
        <taxon>Bacillati</taxon>
        <taxon>Bacillota</taxon>
        <taxon>Clostridia</taxon>
        <taxon>Eubacteriales</taxon>
        <taxon>Clostridiaceae</taxon>
        <taxon>Clostridium</taxon>
    </lineage>
</organism>
<dbReference type="GeneID" id="44999003"/>
<evidence type="ECO:0000313" key="2">
    <source>
        <dbReference type="EMBL" id="AAK80482.1"/>
    </source>
</evidence>
<dbReference type="InterPro" id="IPR016181">
    <property type="entry name" value="Acyl_CoA_acyltransferase"/>
</dbReference>
<dbReference type="PIR" id="G97211">
    <property type="entry name" value="G97211"/>
</dbReference>
<evidence type="ECO:0000259" key="1">
    <source>
        <dbReference type="PROSITE" id="PS51186"/>
    </source>
</evidence>
<dbReference type="eggNOG" id="COG0456">
    <property type="taxonomic scope" value="Bacteria"/>
</dbReference>
<gene>
    <name evidence="2" type="ordered locus">CA_C2530</name>
</gene>
<dbReference type="SUPFAM" id="SSF55729">
    <property type="entry name" value="Acyl-CoA N-acyltransferases (Nat)"/>
    <property type="match status" value="1"/>
</dbReference>
<dbReference type="Pfam" id="PF00583">
    <property type="entry name" value="Acetyltransf_1"/>
    <property type="match status" value="1"/>
</dbReference>
<evidence type="ECO:0000313" key="3">
    <source>
        <dbReference type="Proteomes" id="UP000000814"/>
    </source>
</evidence>
<dbReference type="KEGG" id="cac:CA_C2530"/>
<dbReference type="Proteomes" id="UP000000814">
    <property type="component" value="Chromosome"/>
</dbReference>
<sequence length="165" mass="18979">MIFEGDGFYVDLIGDDDFGEITSVYNSNKGFLARHIGKCIVTEDWVKSEVDCMRKLHFSYCKIVESSTGKLAGIIEFKIEKETYLSLLMLNSEYKSKGCGIEVYKAFEKYAKERGSLCIRIDVVAGYNDKVYSFWRRNGFMEFKNAKLKWGKKILPAVIMKKSLL</sequence>
<dbReference type="InterPro" id="IPR000182">
    <property type="entry name" value="GNAT_dom"/>
</dbReference>